<dbReference type="PANTHER" id="PTHR30329:SF21">
    <property type="entry name" value="LIPOPROTEIN YIAD-RELATED"/>
    <property type="match status" value="1"/>
</dbReference>
<dbReference type="Pfam" id="PF13677">
    <property type="entry name" value="MotB_plug"/>
    <property type="match status" value="1"/>
</dbReference>
<evidence type="ECO:0000256" key="9">
    <source>
        <dbReference type="SAM" id="Phobius"/>
    </source>
</evidence>
<keyword evidence="5 9" id="KW-1133">Transmembrane helix</keyword>
<comment type="subcellular location">
    <subcellularLocation>
        <location evidence="1">Cell membrane</location>
        <topology evidence="1">Single-pass membrane protein</topology>
    </subcellularLocation>
</comment>
<organism evidence="11 12">
    <name type="scientific">Methylosinus sporium</name>
    <dbReference type="NCBI Taxonomy" id="428"/>
    <lineage>
        <taxon>Bacteria</taxon>
        <taxon>Pseudomonadati</taxon>
        <taxon>Pseudomonadota</taxon>
        <taxon>Alphaproteobacteria</taxon>
        <taxon>Hyphomicrobiales</taxon>
        <taxon>Methylocystaceae</taxon>
        <taxon>Methylosinus</taxon>
    </lineage>
</organism>
<dbReference type="EMBL" id="PUIV01000009">
    <property type="protein sequence ID" value="PWB94336.1"/>
    <property type="molecule type" value="Genomic_DNA"/>
</dbReference>
<dbReference type="InterPro" id="IPR036737">
    <property type="entry name" value="OmpA-like_sf"/>
</dbReference>
<dbReference type="InterPro" id="IPR006665">
    <property type="entry name" value="OmpA-like"/>
</dbReference>
<feature type="compositionally biased region" description="Low complexity" evidence="8">
    <location>
        <begin position="191"/>
        <end position="207"/>
    </location>
</feature>
<dbReference type="PANTHER" id="PTHR30329">
    <property type="entry name" value="STATOR ELEMENT OF FLAGELLAR MOTOR COMPLEX"/>
    <property type="match status" value="1"/>
</dbReference>
<evidence type="ECO:0000256" key="4">
    <source>
        <dbReference type="ARBA" id="ARBA00022692"/>
    </source>
</evidence>
<dbReference type="PROSITE" id="PS51123">
    <property type="entry name" value="OMPA_2"/>
    <property type="match status" value="1"/>
</dbReference>
<comment type="caution">
    <text evidence="11">The sequence shown here is derived from an EMBL/GenBank/DDBJ whole genome shotgun (WGS) entry which is preliminary data.</text>
</comment>
<keyword evidence="11" id="KW-0966">Cell projection</keyword>
<protein>
    <submittedName>
        <fullName evidence="11">Flagellar motor protein MotB</fullName>
    </submittedName>
</protein>
<dbReference type="RefSeq" id="WP_108916828.1">
    <property type="nucleotide sequence ID" value="NZ_BGJY01000003.1"/>
</dbReference>
<dbReference type="AlphaFoldDB" id="A0A2U1SRU6"/>
<dbReference type="Pfam" id="PF00691">
    <property type="entry name" value="OmpA"/>
    <property type="match status" value="1"/>
</dbReference>
<dbReference type="Proteomes" id="UP000245137">
    <property type="component" value="Unassembled WGS sequence"/>
</dbReference>
<dbReference type="InterPro" id="IPR025713">
    <property type="entry name" value="MotB-like_N_dom"/>
</dbReference>
<feature type="transmembrane region" description="Helical" evidence="9">
    <location>
        <begin position="30"/>
        <end position="49"/>
    </location>
</feature>
<dbReference type="InterPro" id="IPR050330">
    <property type="entry name" value="Bact_OuterMem_StrucFunc"/>
</dbReference>
<evidence type="ECO:0000256" key="3">
    <source>
        <dbReference type="ARBA" id="ARBA00022475"/>
    </source>
</evidence>
<evidence type="ECO:0000313" key="12">
    <source>
        <dbReference type="Proteomes" id="UP000245137"/>
    </source>
</evidence>
<accession>A0A2U1SRU6</accession>
<dbReference type="OrthoDB" id="7170686at2"/>
<name>A0A2U1SRU6_METSR</name>
<keyword evidence="4 9" id="KW-0812">Transmembrane</keyword>
<evidence type="ECO:0000256" key="1">
    <source>
        <dbReference type="ARBA" id="ARBA00004162"/>
    </source>
</evidence>
<evidence type="ECO:0000256" key="6">
    <source>
        <dbReference type="ARBA" id="ARBA00023136"/>
    </source>
</evidence>
<evidence type="ECO:0000256" key="2">
    <source>
        <dbReference type="ARBA" id="ARBA00008914"/>
    </source>
</evidence>
<feature type="domain" description="OmpA-like" evidence="10">
    <location>
        <begin position="250"/>
        <end position="368"/>
    </location>
</feature>
<dbReference type="SUPFAM" id="SSF103088">
    <property type="entry name" value="OmpA-like"/>
    <property type="match status" value="1"/>
</dbReference>
<comment type="similarity">
    <text evidence="2">Belongs to the MotB family.</text>
</comment>
<evidence type="ECO:0000256" key="7">
    <source>
        <dbReference type="PROSITE-ProRule" id="PRU00473"/>
    </source>
</evidence>
<reference evidence="11 12" key="1">
    <citation type="journal article" date="2018" name="Appl. Microbiol. Biotechnol.">
        <title>Co-cultivation of the strictly anaerobic methanogen Methanosarcina barkeri with aerobic methanotrophs in an oxygen-limited membrane bioreactor.</title>
        <authorList>
            <person name="In 't Zandt M.H."/>
            <person name="van den Bosch T.J.M."/>
            <person name="Rijkers R."/>
            <person name="van Kessel M.A.H.J."/>
            <person name="Jetten M.S.M."/>
            <person name="Welte C.U."/>
        </authorList>
    </citation>
    <scope>NUCLEOTIDE SEQUENCE [LARGE SCALE GENOMIC DNA]</scope>
    <source>
        <strain evidence="11 12">DSM 17706</strain>
    </source>
</reference>
<keyword evidence="11" id="KW-0969">Cilium</keyword>
<feature type="compositionally biased region" description="Polar residues" evidence="8">
    <location>
        <begin position="88"/>
        <end position="97"/>
    </location>
</feature>
<keyword evidence="11" id="KW-0282">Flagellum</keyword>
<feature type="region of interest" description="Disordered" evidence="8">
    <location>
        <begin position="72"/>
        <end position="116"/>
    </location>
</feature>
<proteinExistence type="inferred from homology"/>
<keyword evidence="12" id="KW-1185">Reference proteome</keyword>
<dbReference type="Gene3D" id="3.30.1330.60">
    <property type="entry name" value="OmpA-like domain"/>
    <property type="match status" value="1"/>
</dbReference>
<evidence type="ECO:0000313" key="11">
    <source>
        <dbReference type="EMBL" id="PWB94336.1"/>
    </source>
</evidence>
<dbReference type="CDD" id="cd07185">
    <property type="entry name" value="OmpA_C-like"/>
    <property type="match status" value="1"/>
</dbReference>
<dbReference type="GO" id="GO:0005886">
    <property type="term" value="C:plasma membrane"/>
    <property type="evidence" value="ECO:0007669"/>
    <property type="project" value="UniProtKB-SubCell"/>
</dbReference>
<evidence type="ECO:0000256" key="8">
    <source>
        <dbReference type="SAM" id="MobiDB-lite"/>
    </source>
</evidence>
<gene>
    <name evidence="11" type="ORF">C5689_08415</name>
</gene>
<sequence>MSDHEESEIIFIRKKHGEEEEGHHGGVWKLAFADFMTAMMAFFLVMWLINSTSKETKAAIVQYFNPVQLIDSNPAHKGLRDPAEAGQGKSQQSSTAPDQGAIASAPPGPAEKGSPQREAALLYDPMSTLDEIDRKSPLASSFGDPFDRSAHGVGYVEERIEDNGSPDKSISAEPVEAPRPKPAASTPRGGSKSSALSQRAALAAPPSVDDKKGEAAAAGMRAAVEKVVKAEAAALRDMPHVEVTETQEGVLISLTDDANFSMFAVGSVEPRPQAVRIIGKIGQLLAKQSGEIELRGHTDGRSYKSAAYDNWRLSSDRANMAYYMLVRGGLPEKRVVKIAGYADRRPKTPKEPLAAVNRRIEILLRRSDR</sequence>
<evidence type="ECO:0000256" key="5">
    <source>
        <dbReference type="ARBA" id="ARBA00022989"/>
    </source>
</evidence>
<keyword evidence="6 7" id="KW-0472">Membrane</keyword>
<evidence type="ECO:0000259" key="10">
    <source>
        <dbReference type="PROSITE" id="PS51123"/>
    </source>
</evidence>
<feature type="region of interest" description="Disordered" evidence="8">
    <location>
        <begin position="158"/>
        <end position="214"/>
    </location>
</feature>
<keyword evidence="3" id="KW-1003">Cell membrane</keyword>